<dbReference type="AlphaFoldDB" id="A0A023AWV6"/>
<dbReference type="Proteomes" id="UP000019763">
    <property type="component" value="Unassembled WGS sequence"/>
</dbReference>
<dbReference type="GeneID" id="22916503"/>
<comment type="caution">
    <text evidence="2">The sequence shown here is derived from an EMBL/GenBank/DDBJ whole genome shotgun (WGS) entry which is preliminary data.</text>
</comment>
<keyword evidence="3" id="KW-1185">Reference proteome</keyword>
<organism evidence="2 3">
    <name type="scientific">Gregarina niphandrodes</name>
    <name type="common">Septate eugregarine</name>
    <dbReference type="NCBI Taxonomy" id="110365"/>
    <lineage>
        <taxon>Eukaryota</taxon>
        <taxon>Sar</taxon>
        <taxon>Alveolata</taxon>
        <taxon>Apicomplexa</taxon>
        <taxon>Conoidasida</taxon>
        <taxon>Gregarinasina</taxon>
        <taxon>Eugregarinorida</taxon>
        <taxon>Gregarinidae</taxon>
        <taxon>Gregarina</taxon>
    </lineage>
</organism>
<evidence type="ECO:0000256" key="1">
    <source>
        <dbReference type="SAM" id="MobiDB-lite"/>
    </source>
</evidence>
<name>A0A023AWV6_GRENI</name>
<evidence type="ECO:0000313" key="2">
    <source>
        <dbReference type="EMBL" id="EZG42893.1"/>
    </source>
</evidence>
<protein>
    <submittedName>
        <fullName evidence="2">Uncharacterized protein</fullName>
    </submittedName>
</protein>
<reference evidence="2" key="1">
    <citation type="submission" date="2013-12" db="EMBL/GenBank/DDBJ databases">
        <authorList>
            <person name="Omoto C.K."/>
            <person name="Sibley D."/>
            <person name="Venepally P."/>
            <person name="Hadjithomas M."/>
            <person name="Karamycheva S."/>
            <person name="Brunk B."/>
            <person name="Roos D."/>
            <person name="Caler E."/>
            <person name="Lorenzi H."/>
        </authorList>
    </citation>
    <scope>NUCLEOTIDE SEQUENCE</scope>
</reference>
<sequence length="151" mass="17380">MNSEVADQLMEMRQQLDEQRVGFESKLEEQRAEMEKQRAEMEKQRAEMEADRQDAVYPVRFRGFIEAAAKFVALKRAKEMAPAPTGQLLRIGSLEEPDLLDGEGIQAGRTVKGYPSHSRLDAPLATVYSCLEKHWNRTSGQWLTASRRRRR</sequence>
<gene>
    <name evidence="2" type="ORF">GNI_211310</name>
</gene>
<dbReference type="VEuPathDB" id="CryptoDB:GNI_211310"/>
<proteinExistence type="predicted"/>
<feature type="region of interest" description="Disordered" evidence="1">
    <location>
        <begin position="30"/>
        <end position="50"/>
    </location>
</feature>
<dbReference type="RefSeq" id="XP_011134690.1">
    <property type="nucleotide sequence ID" value="XM_011136388.1"/>
</dbReference>
<dbReference type="EMBL" id="AFNH02001654">
    <property type="protein sequence ID" value="EZG42893.1"/>
    <property type="molecule type" value="Genomic_DNA"/>
</dbReference>
<accession>A0A023AWV6</accession>
<evidence type="ECO:0000313" key="3">
    <source>
        <dbReference type="Proteomes" id="UP000019763"/>
    </source>
</evidence>